<evidence type="ECO:0000313" key="5">
    <source>
        <dbReference type="Proteomes" id="UP000634206"/>
    </source>
</evidence>
<feature type="signal peptide" evidence="1">
    <location>
        <begin position="1"/>
        <end position="34"/>
    </location>
</feature>
<evidence type="ECO:0000259" key="3">
    <source>
        <dbReference type="Pfam" id="PF20597"/>
    </source>
</evidence>
<feature type="domain" description="Choice-of-anchor A" evidence="3">
    <location>
        <begin position="37"/>
        <end position="288"/>
    </location>
</feature>
<dbReference type="Pfam" id="PF20597">
    <property type="entry name" value="pAdhesive_15"/>
    <property type="match status" value="1"/>
</dbReference>
<feature type="domain" description="Ice-binding protein C-terminal" evidence="2">
    <location>
        <begin position="296"/>
        <end position="317"/>
    </location>
</feature>
<organism evidence="4 5">
    <name type="scientific">Oceaniferula flava</name>
    <dbReference type="NCBI Taxonomy" id="2800421"/>
    <lineage>
        <taxon>Bacteria</taxon>
        <taxon>Pseudomonadati</taxon>
        <taxon>Verrucomicrobiota</taxon>
        <taxon>Verrucomicrobiia</taxon>
        <taxon>Verrucomicrobiales</taxon>
        <taxon>Verrucomicrobiaceae</taxon>
        <taxon>Oceaniferula</taxon>
    </lineage>
</organism>
<evidence type="ECO:0000256" key="1">
    <source>
        <dbReference type="SAM" id="SignalP"/>
    </source>
</evidence>
<protein>
    <submittedName>
        <fullName evidence="4">Choice-of-anchor A family protein</fullName>
    </submittedName>
</protein>
<dbReference type="Proteomes" id="UP000634206">
    <property type="component" value="Unassembled WGS sequence"/>
</dbReference>
<dbReference type="Pfam" id="PF07589">
    <property type="entry name" value="PEP-CTERM"/>
    <property type="match status" value="1"/>
</dbReference>
<dbReference type="AlphaFoldDB" id="A0AAE2SG22"/>
<gene>
    <name evidence="4" type="ORF">JIN83_15145</name>
</gene>
<sequence length="319" mass="33151">MNLIQKINLRGAALGLSSLSLAAALPLSITDANAQSLSPLSDYSVIVSGDFSTTSDVEGRTLVGGDLTGSNSMNLAIKLQNTVDSSTFTLQVAGDIVSGNSINLNAGSIELGGSISRNVNYNGGGSLVSNPGVSYDAIFAQLDAASSQLSGLASNSVASFPSSQPGPLVFSATPDDDGTAIFSYSGNDIFSNNYVQQIELDLNSASTVVINVSGTDIDWTSGNMVGSFTDLAVRESVIWNFYEAESIDFGSYNMMGQVLAPNATVTTSANIDGSIYAQNLTTTSEVHLPTYNGELVPEPSSLAMLGLSAFAFLMRRKRG</sequence>
<dbReference type="InterPro" id="IPR013424">
    <property type="entry name" value="Ice-binding_C"/>
</dbReference>
<dbReference type="EMBL" id="JAENIG010000012">
    <property type="protein sequence ID" value="MBK1856307.1"/>
    <property type="molecule type" value="Genomic_DNA"/>
</dbReference>
<evidence type="ECO:0000259" key="2">
    <source>
        <dbReference type="Pfam" id="PF07589"/>
    </source>
</evidence>
<feature type="chain" id="PRO_5042180879" evidence="1">
    <location>
        <begin position="35"/>
        <end position="319"/>
    </location>
</feature>
<dbReference type="NCBIfam" id="TIGR04215">
    <property type="entry name" value="choice_anch_A"/>
    <property type="match status" value="1"/>
</dbReference>
<dbReference type="RefSeq" id="WP_309490929.1">
    <property type="nucleotide sequence ID" value="NZ_JAENIG010000012.1"/>
</dbReference>
<keyword evidence="5" id="KW-1185">Reference proteome</keyword>
<dbReference type="NCBIfam" id="TIGR02595">
    <property type="entry name" value="PEP_CTERM"/>
    <property type="match status" value="1"/>
</dbReference>
<reference evidence="4" key="1">
    <citation type="submission" date="2021-01" db="EMBL/GenBank/DDBJ databases">
        <title>Modified the classification status of verrucomicrobia.</title>
        <authorList>
            <person name="Feng X."/>
        </authorList>
    </citation>
    <scope>NUCLEOTIDE SEQUENCE</scope>
    <source>
        <strain evidence="4">5K15</strain>
    </source>
</reference>
<comment type="caution">
    <text evidence="4">The sequence shown here is derived from an EMBL/GenBank/DDBJ whole genome shotgun (WGS) entry which is preliminary data.</text>
</comment>
<name>A0AAE2SG22_9BACT</name>
<proteinExistence type="predicted"/>
<keyword evidence="1" id="KW-0732">Signal</keyword>
<accession>A0AAE2SG22</accession>
<dbReference type="InterPro" id="IPR026588">
    <property type="entry name" value="Choice_anch_A"/>
</dbReference>
<evidence type="ECO:0000313" key="4">
    <source>
        <dbReference type="EMBL" id="MBK1856307.1"/>
    </source>
</evidence>